<evidence type="ECO:0000313" key="5">
    <source>
        <dbReference type="EMBL" id="TPX55189.1"/>
    </source>
</evidence>
<dbReference type="EMBL" id="QEAQ01000122">
    <property type="protein sequence ID" value="TPX55189.1"/>
    <property type="molecule type" value="Genomic_DNA"/>
</dbReference>
<keyword evidence="4" id="KW-0732">Signal</keyword>
<name>A0A507DTV9_9FUNG</name>
<dbReference type="Gene3D" id="3.90.730.10">
    <property type="entry name" value="Ribonuclease T2-like"/>
    <property type="match status" value="1"/>
</dbReference>
<evidence type="ECO:0000256" key="3">
    <source>
        <dbReference type="RuleBase" id="RU004328"/>
    </source>
</evidence>
<dbReference type="InterPro" id="IPR001568">
    <property type="entry name" value="RNase_T2-like"/>
</dbReference>
<protein>
    <recommendedName>
        <fullName evidence="2">ribonuclease T2</fullName>
        <ecNumber evidence="2">4.6.1.19</ecNumber>
    </recommendedName>
</protein>
<dbReference type="GO" id="GO:0003723">
    <property type="term" value="F:RNA binding"/>
    <property type="evidence" value="ECO:0007669"/>
    <property type="project" value="InterPro"/>
</dbReference>
<keyword evidence="6" id="KW-1185">Reference proteome</keyword>
<evidence type="ECO:0000256" key="4">
    <source>
        <dbReference type="SAM" id="SignalP"/>
    </source>
</evidence>
<feature type="chain" id="PRO_5021359196" description="ribonuclease T2" evidence="4">
    <location>
        <begin position="21"/>
        <end position="260"/>
    </location>
</feature>
<dbReference type="GO" id="GO:0005576">
    <property type="term" value="C:extracellular region"/>
    <property type="evidence" value="ECO:0007669"/>
    <property type="project" value="TreeGrafter"/>
</dbReference>
<dbReference type="STRING" id="109895.A0A507DTV9"/>
<evidence type="ECO:0000313" key="6">
    <source>
        <dbReference type="Proteomes" id="UP000318582"/>
    </source>
</evidence>
<dbReference type="GO" id="GO:0006401">
    <property type="term" value="P:RNA catabolic process"/>
    <property type="evidence" value="ECO:0007669"/>
    <property type="project" value="TreeGrafter"/>
</dbReference>
<dbReference type="Proteomes" id="UP000318582">
    <property type="component" value="Unassembled WGS sequence"/>
</dbReference>
<dbReference type="PROSITE" id="PS00531">
    <property type="entry name" value="RNASE_T2_2"/>
    <property type="match status" value="1"/>
</dbReference>
<dbReference type="InterPro" id="IPR036430">
    <property type="entry name" value="RNase_T2-like_sf"/>
</dbReference>
<dbReference type="Pfam" id="PF00445">
    <property type="entry name" value="Ribonuclease_T2"/>
    <property type="match status" value="1"/>
</dbReference>
<dbReference type="PANTHER" id="PTHR11240:SF22">
    <property type="entry name" value="RIBONUCLEASE T2"/>
    <property type="match status" value="1"/>
</dbReference>
<evidence type="ECO:0000256" key="2">
    <source>
        <dbReference type="ARBA" id="ARBA00012571"/>
    </source>
</evidence>
<evidence type="ECO:0000256" key="1">
    <source>
        <dbReference type="ARBA" id="ARBA00007469"/>
    </source>
</evidence>
<sequence>MQLTSALIALGALVATDVNAATLPFNPLAGGGSCSINAVACKSSAPSNTCCLPTYGTVVFAQQWLPGYCQGSPSTCEINNPAKIWTVHGAWPNTCAGKQINSCPGMPQYSDVAGPLKSYDSGLVSKMNQYWVSYKGDNNAFWVHEWGKHGTCYSPAAKSCFSPFKTGQDIFQYFNWVLTLRTKFELGRAMSAAGISPGGTYSKAQIKAAITDQYPDLQVALKCTGGYLAEVYAALYATSSGGVAGAPLNDNDTCGSSIKY</sequence>
<reference evidence="5 6" key="1">
    <citation type="journal article" date="2019" name="Sci. Rep.">
        <title>Comparative genomics of chytrid fungi reveal insights into the obligate biotrophic and pathogenic lifestyle of Synchytrium endobioticum.</title>
        <authorList>
            <person name="van de Vossenberg B.T.L.H."/>
            <person name="Warris S."/>
            <person name="Nguyen H.D.T."/>
            <person name="van Gent-Pelzer M.P.E."/>
            <person name="Joly D.L."/>
            <person name="van de Geest H.C."/>
            <person name="Bonants P.J.M."/>
            <person name="Smith D.S."/>
            <person name="Levesque C.A."/>
            <person name="van der Lee T.A.J."/>
        </authorList>
    </citation>
    <scope>NUCLEOTIDE SEQUENCE [LARGE SCALE GENOMIC DNA]</scope>
    <source>
        <strain evidence="5 6">CBS 809.83</strain>
    </source>
</reference>
<dbReference type="PANTHER" id="PTHR11240">
    <property type="entry name" value="RIBONUCLEASE T2"/>
    <property type="match status" value="1"/>
</dbReference>
<dbReference type="GO" id="GO:0033897">
    <property type="term" value="F:ribonuclease T2 activity"/>
    <property type="evidence" value="ECO:0007669"/>
    <property type="project" value="UniProtKB-EC"/>
</dbReference>
<dbReference type="SUPFAM" id="SSF55895">
    <property type="entry name" value="Ribonuclease Rh-like"/>
    <property type="match status" value="1"/>
</dbReference>
<dbReference type="EC" id="4.6.1.19" evidence="2"/>
<gene>
    <name evidence="5" type="ORF">PhCBS80983_g05529</name>
</gene>
<comment type="caution">
    <text evidence="5">The sequence shown here is derived from an EMBL/GenBank/DDBJ whole genome shotgun (WGS) entry which is preliminary data.</text>
</comment>
<comment type="similarity">
    <text evidence="1 3">Belongs to the RNase T2 family.</text>
</comment>
<dbReference type="AlphaFoldDB" id="A0A507DTV9"/>
<organism evidence="5 6">
    <name type="scientific">Powellomyces hirtus</name>
    <dbReference type="NCBI Taxonomy" id="109895"/>
    <lineage>
        <taxon>Eukaryota</taxon>
        <taxon>Fungi</taxon>
        <taxon>Fungi incertae sedis</taxon>
        <taxon>Chytridiomycota</taxon>
        <taxon>Chytridiomycota incertae sedis</taxon>
        <taxon>Chytridiomycetes</taxon>
        <taxon>Spizellomycetales</taxon>
        <taxon>Powellomycetaceae</taxon>
        <taxon>Powellomyces</taxon>
    </lineage>
</organism>
<feature type="signal peptide" evidence="4">
    <location>
        <begin position="1"/>
        <end position="20"/>
    </location>
</feature>
<dbReference type="InterPro" id="IPR033130">
    <property type="entry name" value="RNase_T2_His_AS_2"/>
</dbReference>
<proteinExistence type="inferred from homology"/>
<accession>A0A507DTV9</accession>